<proteinExistence type="predicted"/>
<feature type="transmembrane region" description="Helical" evidence="1">
    <location>
        <begin position="216"/>
        <end position="240"/>
    </location>
</feature>
<keyword evidence="1" id="KW-0812">Transmembrane</keyword>
<feature type="transmembrane region" description="Helical" evidence="1">
    <location>
        <begin position="186"/>
        <end position="204"/>
    </location>
</feature>
<name>A0A2D3WAF1_9BACT</name>
<evidence type="ECO:0000256" key="1">
    <source>
        <dbReference type="SAM" id="Phobius"/>
    </source>
</evidence>
<accession>A0A2D3WAF1</accession>
<feature type="transmembrane region" description="Helical" evidence="1">
    <location>
        <begin position="47"/>
        <end position="66"/>
    </location>
</feature>
<reference evidence="3 4" key="1">
    <citation type="journal article" date="2017" name="Front. Microbiol.">
        <title>Comparative Genomic Analysis of the Class Epsilonproteobacteria and Proposed Reclassification to Epsilonbacteraeota (phyl. nov.).</title>
        <authorList>
            <person name="Waite D.W."/>
            <person name="Vanwonterghem I."/>
            <person name="Rinke C."/>
            <person name="Parks D.H."/>
            <person name="Zhang Y."/>
            <person name="Takai K."/>
            <person name="Sievert S.M."/>
            <person name="Simon J."/>
            <person name="Campbell B.J."/>
            <person name="Hanson T.E."/>
            <person name="Woyke T."/>
            <person name="Klotz M.G."/>
            <person name="Hugenholtz P."/>
        </authorList>
    </citation>
    <scope>NUCLEOTIDE SEQUENCE [LARGE SCALE GENOMIC DNA]</scope>
    <source>
        <strain evidence="3">UBA11420</strain>
    </source>
</reference>
<feature type="transmembrane region" description="Helical" evidence="1">
    <location>
        <begin position="314"/>
        <end position="331"/>
    </location>
</feature>
<dbReference type="EMBL" id="DLUG01000225">
    <property type="protein sequence ID" value="DAB35697.1"/>
    <property type="molecule type" value="Genomic_DNA"/>
</dbReference>
<dbReference type="Proteomes" id="UP000231638">
    <property type="component" value="Unassembled WGS sequence"/>
</dbReference>
<feature type="transmembrane region" description="Helical" evidence="1">
    <location>
        <begin position="246"/>
        <end position="268"/>
    </location>
</feature>
<dbReference type="AlphaFoldDB" id="A0A2D3WAF1"/>
<evidence type="ECO:0000259" key="2">
    <source>
        <dbReference type="Pfam" id="PF09925"/>
    </source>
</evidence>
<feature type="transmembrane region" description="Helical" evidence="1">
    <location>
        <begin position="413"/>
        <end position="434"/>
    </location>
</feature>
<evidence type="ECO:0000313" key="4">
    <source>
        <dbReference type="Proteomes" id="UP000231638"/>
    </source>
</evidence>
<feature type="transmembrane region" description="Helical" evidence="1">
    <location>
        <begin position="280"/>
        <end position="302"/>
    </location>
</feature>
<feature type="transmembrane region" description="Helical" evidence="1">
    <location>
        <begin position="139"/>
        <end position="166"/>
    </location>
</feature>
<gene>
    <name evidence="3" type="ORF">CFH80_08795</name>
</gene>
<feature type="domain" description="DUF2157" evidence="2">
    <location>
        <begin position="15"/>
        <end position="155"/>
    </location>
</feature>
<dbReference type="Pfam" id="PF09925">
    <property type="entry name" value="DUF2157"/>
    <property type="match status" value="1"/>
</dbReference>
<organism evidence="3 4">
    <name type="scientific">Sulfurospirillum cavolei</name>
    <dbReference type="NCBI Taxonomy" id="366522"/>
    <lineage>
        <taxon>Bacteria</taxon>
        <taxon>Pseudomonadati</taxon>
        <taxon>Campylobacterota</taxon>
        <taxon>Epsilonproteobacteria</taxon>
        <taxon>Campylobacterales</taxon>
        <taxon>Sulfurospirillaceae</taxon>
        <taxon>Sulfurospirillum</taxon>
    </lineage>
</organism>
<protein>
    <recommendedName>
        <fullName evidence="2">DUF2157 domain-containing protein</fullName>
    </recommendedName>
</protein>
<feature type="transmembrane region" description="Helical" evidence="1">
    <location>
        <begin position="109"/>
        <end position="127"/>
    </location>
</feature>
<comment type="caution">
    <text evidence="3">The sequence shown here is derived from an EMBL/GenBank/DDBJ whole genome shotgun (WGS) entry which is preliminary data.</text>
</comment>
<dbReference type="STRING" id="366522.GCA_001548055_00537"/>
<feature type="transmembrane region" description="Helical" evidence="1">
    <location>
        <begin position="78"/>
        <end position="97"/>
    </location>
</feature>
<feature type="transmembrane region" description="Helical" evidence="1">
    <location>
        <begin position="390"/>
        <end position="407"/>
    </location>
</feature>
<dbReference type="InterPro" id="IPR018677">
    <property type="entry name" value="DUF2157"/>
</dbReference>
<evidence type="ECO:0000313" key="3">
    <source>
        <dbReference type="EMBL" id="DAB35697.1"/>
    </source>
</evidence>
<keyword evidence="1" id="KW-0472">Membrane</keyword>
<keyword evidence="1" id="KW-1133">Transmembrane helix</keyword>
<feature type="transmembrane region" description="Helical" evidence="1">
    <location>
        <begin position="362"/>
        <end position="383"/>
    </location>
</feature>
<sequence length="442" mass="49619">MSKETYRWLERELPSWVKEGLVSEGSAQALLQRYAGEKASSRSSGTAFSLLGFVLVGLGIISIFAYNWDELGHLERTLLAVLLLVGAQAFAFWVRRYRASDAALREGSGVFWFLMTGASLAIIGQTYHLGGSMLDFLSVWLVLSLGIAWVLPSSGAAFFQIILWTFVWLGSRDEMRGVFSSEHSFLSPWMLALLALSWLGFYALRYRKERNAHATLLLGWALAVCVLAVGAVEILMATYPEQNVRMLSILFALFFAIYYLTGKMYFFWGEKSWQRPFERLGKLGALVLLLAHVSFNAGTWLLRFDLEPTRYNSFVGLLLMLLFGVLLILFIRKEQKLPSEILVCAVPIIVLGYNLLHTMPYSAMLFVNASVILGAGWMIYCGIKEVTLGLVNQGMIVIALVIWIHFFNANFDLVAKGMAFIVTGILFLSLNAFLKRRFRGVA</sequence>